<dbReference type="InterPro" id="IPR036236">
    <property type="entry name" value="Znf_C2H2_sf"/>
</dbReference>
<dbReference type="RefSeq" id="XP_016631801.1">
    <property type="nucleotide sequence ID" value="XM_016776956.1"/>
</dbReference>
<dbReference type="FunFam" id="3.30.1490.490:FF:000001">
    <property type="entry name" value="cell growth-regulating nucleolar protein-like"/>
    <property type="match status" value="1"/>
</dbReference>
<protein>
    <recommendedName>
        <fullName evidence="10">Zinc finger C2H2 LYAR-type domain-containing protein</fullName>
    </recommendedName>
</protein>
<keyword evidence="12" id="KW-1185">Reference proteome</keyword>
<evidence type="ECO:0000256" key="4">
    <source>
        <dbReference type="ARBA" id="ARBA00022771"/>
    </source>
</evidence>
<feature type="compositionally biased region" description="Basic and acidic residues" evidence="9">
    <location>
        <begin position="436"/>
        <end position="446"/>
    </location>
</feature>
<keyword evidence="4 8" id="KW-0863">Zinc-finger</keyword>
<dbReference type="GO" id="GO:0006364">
    <property type="term" value="P:rRNA processing"/>
    <property type="evidence" value="ECO:0007669"/>
    <property type="project" value="TreeGrafter"/>
</dbReference>
<dbReference type="GeneID" id="27712202"/>
<dbReference type="PANTHER" id="PTHR13100">
    <property type="entry name" value="CELL GROWTH-REGULATING NUCLEOLAR PROTEIN LYAR"/>
    <property type="match status" value="1"/>
</dbReference>
<feature type="domain" description="Zinc finger C2H2 LYAR-type" evidence="10">
    <location>
        <begin position="30"/>
        <end position="57"/>
    </location>
</feature>
<name>A0A0D2KLV3_9EURO</name>
<evidence type="ECO:0000256" key="7">
    <source>
        <dbReference type="ARBA" id="ARBA00061084"/>
    </source>
</evidence>
<dbReference type="GO" id="GO:0000122">
    <property type="term" value="P:negative regulation of transcription by RNA polymerase II"/>
    <property type="evidence" value="ECO:0007669"/>
    <property type="project" value="TreeGrafter"/>
</dbReference>
<gene>
    <name evidence="11" type="ORF">Z520_06456</name>
</gene>
<dbReference type="InterPro" id="IPR039999">
    <property type="entry name" value="LYAR"/>
</dbReference>
<dbReference type="STRING" id="1442371.A0A0D2KLV3"/>
<evidence type="ECO:0000259" key="10">
    <source>
        <dbReference type="Pfam" id="PF08790"/>
    </source>
</evidence>
<dbReference type="EMBL" id="KN848073">
    <property type="protein sequence ID" value="KIX97678.1"/>
    <property type="molecule type" value="Genomic_DNA"/>
</dbReference>
<evidence type="ECO:0000256" key="8">
    <source>
        <dbReference type="PROSITE-ProRule" id="PRU01145"/>
    </source>
</evidence>
<reference evidence="11 12" key="1">
    <citation type="submission" date="2015-01" db="EMBL/GenBank/DDBJ databases">
        <title>The Genome Sequence of Fonsecaea multimorphosa CBS 102226.</title>
        <authorList>
            <consortium name="The Broad Institute Genomics Platform"/>
            <person name="Cuomo C."/>
            <person name="de Hoog S."/>
            <person name="Gorbushina A."/>
            <person name="Stielow B."/>
            <person name="Teixiera M."/>
            <person name="Abouelleil A."/>
            <person name="Chapman S.B."/>
            <person name="Priest M."/>
            <person name="Young S.K."/>
            <person name="Wortman J."/>
            <person name="Nusbaum C."/>
            <person name="Birren B."/>
        </authorList>
    </citation>
    <scope>NUCLEOTIDE SEQUENCE [LARGE SCALE GENOMIC DNA]</scope>
    <source>
        <strain evidence="11 12">CBS 102226</strain>
    </source>
</reference>
<keyword evidence="2" id="KW-0479">Metal-binding</keyword>
<evidence type="ECO:0000256" key="9">
    <source>
        <dbReference type="SAM" id="MobiDB-lite"/>
    </source>
</evidence>
<evidence type="ECO:0000256" key="5">
    <source>
        <dbReference type="ARBA" id="ARBA00022833"/>
    </source>
</evidence>
<evidence type="ECO:0000256" key="1">
    <source>
        <dbReference type="ARBA" id="ARBA00004123"/>
    </source>
</evidence>
<feature type="compositionally biased region" description="Basic and acidic residues" evidence="9">
    <location>
        <begin position="216"/>
        <end position="225"/>
    </location>
</feature>
<organism evidence="11 12">
    <name type="scientific">Fonsecaea multimorphosa CBS 102226</name>
    <dbReference type="NCBI Taxonomy" id="1442371"/>
    <lineage>
        <taxon>Eukaryota</taxon>
        <taxon>Fungi</taxon>
        <taxon>Dikarya</taxon>
        <taxon>Ascomycota</taxon>
        <taxon>Pezizomycotina</taxon>
        <taxon>Eurotiomycetes</taxon>
        <taxon>Chaetothyriomycetidae</taxon>
        <taxon>Chaetothyriales</taxon>
        <taxon>Herpotrichiellaceae</taxon>
        <taxon>Fonsecaea</taxon>
    </lineage>
</organism>
<keyword evidence="3" id="KW-0677">Repeat</keyword>
<feature type="compositionally biased region" description="Pro residues" evidence="9">
    <location>
        <begin position="103"/>
        <end position="112"/>
    </location>
</feature>
<dbReference type="GO" id="GO:0005730">
    <property type="term" value="C:nucleolus"/>
    <property type="evidence" value="ECO:0007669"/>
    <property type="project" value="TreeGrafter"/>
</dbReference>
<dbReference type="Proteomes" id="UP000053411">
    <property type="component" value="Unassembled WGS sequence"/>
</dbReference>
<feature type="region of interest" description="Disordered" evidence="9">
    <location>
        <begin position="68"/>
        <end position="199"/>
    </location>
</feature>
<feature type="region of interest" description="Disordered" evidence="9">
    <location>
        <begin position="216"/>
        <end position="258"/>
    </location>
</feature>
<evidence type="ECO:0000313" key="11">
    <source>
        <dbReference type="EMBL" id="KIX97678.1"/>
    </source>
</evidence>
<accession>A0A0D2KLV3</accession>
<dbReference type="InterPro" id="IPR014898">
    <property type="entry name" value="Znf_C2H2_LYAR"/>
</dbReference>
<dbReference type="Pfam" id="PF08790">
    <property type="entry name" value="zf-LYAR"/>
    <property type="match status" value="1"/>
</dbReference>
<evidence type="ECO:0000256" key="3">
    <source>
        <dbReference type="ARBA" id="ARBA00022737"/>
    </source>
</evidence>
<dbReference type="Gene3D" id="3.30.1490.490">
    <property type="match status" value="1"/>
</dbReference>
<keyword evidence="5" id="KW-0862">Zinc</keyword>
<dbReference type="OrthoDB" id="21474at2759"/>
<sequence>MVSFQCEACGDVLTKKKLDPHRNQCRGAVFTCIDCMTTFQGTSYRAHTSCITEDQKYQGALYREKPSKAAKRKSVSIVEPENEKALVPRQAYVEDDPDADAPPHVPTPPPAVPDSSNRDSVFDYMVDEGSQTGTPQISFTKDKEEMSMKQTAPSIFSSSRPSSQNGYHNADEEEQHSKEYEENGYTWGAAPVKPRGALDMNNSTLSLEFMTPAAKEVKSKLDKKERPRAHSRTNSGSEKKRKRATDDQSHELEGDTLMADAVKVDTPVIVHSGLTGGLSRMMSKDDSYPFRRSPDPNDKRVVVQKERPARRSLKPEDPTSPLKRTRHTKEDSNGLGISIKGRAVKALSMVGGALLPGQVESQMANTKTRRRASSSDQGNSLSRIRDGEKRERKKHKVHRHNGTSSANIRHEHRSRRRYSDDSPSRSPAEGTTRKLKAIEYHKHDDSASDTDSDPMQQHSNGASKRKSANGAMVVFGAEEKTKRACRSFLANAPGLDSDKGYSIHKMLKRWHKHNDVRSSTSKMDEEQDLWRALRIKRNEKGEYVVFF</sequence>
<keyword evidence="6" id="KW-0539">Nucleus</keyword>
<feature type="compositionally biased region" description="Polar residues" evidence="9">
    <location>
        <begin position="129"/>
        <end position="139"/>
    </location>
</feature>
<proteinExistence type="inferred from homology"/>
<dbReference type="PROSITE" id="PS51804">
    <property type="entry name" value="ZF_C2HC_LYAR"/>
    <property type="match status" value="2"/>
</dbReference>
<dbReference type="GO" id="GO:0008270">
    <property type="term" value="F:zinc ion binding"/>
    <property type="evidence" value="ECO:0007669"/>
    <property type="project" value="UniProtKB-KW"/>
</dbReference>
<evidence type="ECO:0000313" key="12">
    <source>
        <dbReference type="Proteomes" id="UP000053411"/>
    </source>
</evidence>
<comment type="subcellular location">
    <subcellularLocation>
        <location evidence="1">Nucleus</location>
    </subcellularLocation>
</comment>
<feature type="region of interest" description="Disordered" evidence="9">
    <location>
        <begin position="276"/>
        <end position="336"/>
    </location>
</feature>
<dbReference type="VEuPathDB" id="FungiDB:Z520_06456"/>
<feature type="compositionally biased region" description="Basic residues" evidence="9">
    <location>
        <begin position="391"/>
        <end position="401"/>
    </location>
</feature>
<dbReference type="PANTHER" id="PTHR13100:SF10">
    <property type="entry name" value="CELL GROWTH-REGULATING NUCLEOLAR PROTEIN"/>
    <property type="match status" value="1"/>
</dbReference>
<feature type="compositionally biased region" description="Polar residues" evidence="9">
    <location>
        <begin position="453"/>
        <end position="462"/>
    </location>
</feature>
<feature type="compositionally biased region" description="Basic and acidic residues" evidence="9">
    <location>
        <begin position="244"/>
        <end position="253"/>
    </location>
</feature>
<evidence type="ECO:0000256" key="6">
    <source>
        <dbReference type="ARBA" id="ARBA00023242"/>
    </source>
</evidence>
<feature type="region of interest" description="Disordered" evidence="9">
    <location>
        <begin position="358"/>
        <end position="468"/>
    </location>
</feature>
<feature type="compositionally biased region" description="Basic and acidic residues" evidence="9">
    <location>
        <begin position="282"/>
        <end position="317"/>
    </location>
</feature>
<dbReference type="AlphaFoldDB" id="A0A0D2KLV3"/>
<dbReference type="SUPFAM" id="SSF57667">
    <property type="entry name" value="beta-beta-alpha zinc fingers"/>
    <property type="match status" value="2"/>
</dbReference>
<evidence type="ECO:0000256" key="2">
    <source>
        <dbReference type="ARBA" id="ARBA00022723"/>
    </source>
</evidence>
<dbReference type="GO" id="GO:0003677">
    <property type="term" value="F:DNA binding"/>
    <property type="evidence" value="ECO:0007669"/>
    <property type="project" value="InterPro"/>
</dbReference>
<feature type="compositionally biased region" description="Low complexity" evidence="9">
    <location>
        <begin position="154"/>
        <end position="163"/>
    </location>
</feature>
<comment type="similarity">
    <text evidence="7">Belongs to the UPF0743 family.</text>
</comment>